<dbReference type="SUPFAM" id="SSF46689">
    <property type="entry name" value="Homeodomain-like"/>
    <property type="match status" value="1"/>
</dbReference>
<sequence>RVKEVHFRSLTEQFDSATAHGRFALQMHGAMAEYFLDLNRERTMEGLKAALARGRKGGRPRKLKEADLEAARAMLAAGTISVAEIAKRLGVNRDTFYSYFPRARANSVAAKG</sequence>
<dbReference type="Gene3D" id="3.40.50.1390">
    <property type="entry name" value="Resolvase, N-terminal catalytic domain"/>
    <property type="match status" value="1"/>
</dbReference>
<organism evidence="3 4">
    <name type="scientific">Methylobacterium oryzae</name>
    <dbReference type="NCBI Taxonomy" id="334852"/>
    <lineage>
        <taxon>Bacteria</taxon>
        <taxon>Pseudomonadati</taxon>
        <taxon>Pseudomonadota</taxon>
        <taxon>Alphaproteobacteria</taxon>
        <taxon>Hyphomicrobiales</taxon>
        <taxon>Methylobacteriaceae</taxon>
        <taxon>Methylobacterium</taxon>
    </lineage>
</organism>
<evidence type="ECO:0000313" key="4">
    <source>
        <dbReference type="Proteomes" id="UP001355206"/>
    </source>
</evidence>
<proteinExistence type="inferred from homology"/>
<dbReference type="PROSITE" id="PS51736">
    <property type="entry name" value="RECOMBINASES_3"/>
    <property type="match status" value="1"/>
</dbReference>
<accession>A0ABU7TTK4</accession>
<dbReference type="SUPFAM" id="SSF53041">
    <property type="entry name" value="Resolvase-like"/>
    <property type="match status" value="1"/>
</dbReference>
<reference evidence="3 4" key="1">
    <citation type="journal article" date="2012" name="Genet. Mol. Biol.">
        <title>Analysis of 16S rRNA and mxaF genes revealing insights into Methylobacterium niche-specific plant association.</title>
        <authorList>
            <person name="Dourado M.N."/>
            <person name="Andreote F.D."/>
            <person name="Dini-Andreote F."/>
            <person name="Conti R."/>
            <person name="Araujo J.M."/>
            <person name="Araujo W.L."/>
        </authorList>
    </citation>
    <scope>NUCLEOTIDE SEQUENCE [LARGE SCALE GENOMIC DNA]</scope>
    <source>
        <strain evidence="3 4">TC3-10</strain>
    </source>
</reference>
<name>A0ABU7TTK4_9HYPH</name>
<feature type="domain" description="Resolvase/invertase-type recombinase catalytic" evidence="2">
    <location>
        <begin position="1"/>
        <end position="54"/>
    </location>
</feature>
<dbReference type="Gene3D" id="1.10.10.60">
    <property type="entry name" value="Homeodomain-like"/>
    <property type="match status" value="1"/>
</dbReference>
<gene>
    <name evidence="3" type="ORF">MOTC310_22545</name>
</gene>
<feature type="non-terminal residue" evidence="3">
    <location>
        <position position="1"/>
    </location>
</feature>
<comment type="similarity">
    <text evidence="1">Belongs to the site-specific recombinase resolvase family.</text>
</comment>
<dbReference type="InterPro" id="IPR009057">
    <property type="entry name" value="Homeodomain-like_sf"/>
</dbReference>
<dbReference type="InterPro" id="IPR006120">
    <property type="entry name" value="Resolvase_HTH_dom"/>
</dbReference>
<evidence type="ECO:0000259" key="2">
    <source>
        <dbReference type="PROSITE" id="PS51736"/>
    </source>
</evidence>
<dbReference type="CDD" id="cd00569">
    <property type="entry name" value="HTH_Hin_like"/>
    <property type="match status" value="1"/>
</dbReference>
<dbReference type="EMBL" id="MLCA01000011">
    <property type="protein sequence ID" value="MEE7493086.1"/>
    <property type="molecule type" value="Genomic_DNA"/>
</dbReference>
<dbReference type="Proteomes" id="UP001355206">
    <property type="component" value="Unassembled WGS sequence"/>
</dbReference>
<comment type="caution">
    <text evidence="3">The sequence shown here is derived from an EMBL/GenBank/DDBJ whole genome shotgun (WGS) entry which is preliminary data.</text>
</comment>
<dbReference type="InterPro" id="IPR036162">
    <property type="entry name" value="Resolvase-like_N_sf"/>
</dbReference>
<dbReference type="InterPro" id="IPR006119">
    <property type="entry name" value="Resolv_N"/>
</dbReference>
<evidence type="ECO:0000313" key="3">
    <source>
        <dbReference type="EMBL" id="MEE7493086.1"/>
    </source>
</evidence>
<dbReference type="Pfam" id="PF00239">
    <property type="entry name" value="Resolvase"/>
    <property type="match status" value="1"/>
</dbReference>
<dbReference type="Pfam" id="PF02796">
    <property type="entry name" value="HTH_7"/>
    <property type="match status" value="1"/>
</dbReference>
<protein>
    <submittedName>
        <fullName evidence="3">DNA invertase</fullName>
    </submittedName>
</protein>
<keyword evidence="4" id="KW-1185">Reference proteome</keyword>
<evidence type="ECO:0000256" key="1">
    <source>
        <dbReference type="ARBA" id="ARBA00009913"/>
    </source>
</evidence>
<dbReference type="RefSeq" id="WP_331303390.1">
    <property type="nucleotide sequence ID" value="NZ_MLCA01000011.1"/>
</dbReference>